<evidence type="ECO:0000313" key="2">
    <source>
        <dbReference type="Proteomes" id="UP000297245"/>
    </source>
</evidence>
<accession>A0A4S8L6I5</accession>
<dbReference type="EMBL" id="ML179612">
    <property type="protein sequence ID" value="THU84247.1"/>
    <property type="molecule type" value="Genomic_DNA"/>
</dbReference>
<keyword evidence="2" id="KW-1185">Reference proteome</keyword>
<dbReference type="AlphaFoldDB" id="A0A4S8L6I5"/>
<organism evidence="1 2">
    <name type="scientific">Dendrothele bispora (strain CBS 962.96)</name>
    <dbReference type="NCBI Taxonomy" id="1314807"/>
    <lineage>
        <taxon>Eukaryota</taxon>
        <taxon>Fungi</taxon>
        <taxon>Dikarya</taxon>
        <taxon>Basidiomycota</taxon>
        <taxon>Agaricomycotina</taxon>
        <taxon>Agaricomycetes</taxon>
        <taxon>Agaricomycetidae</taxon>
        <taxon>Agaricales</taxon>
        <taxon>Agaricales incertae sedis</taxon>
        <taxon>Dendrothele</taxon>
    </lineage>
</organism>
<protein>
    <submittedName>
        <fullName evidence="1">Uncharacterized protein</fullName>
    </submittedName>
</protein>
<sequence length="320" mass="36317">MNVISHSHAYSLYPRATFEDRVSIYSQFSAQRMDDVQEGFEKYTKRGWKILPMPSAAAHLRPNSEFRNGPRYVGDSSSWIIPLEGLYEQDEIVPIEHRGVELPMGFGDDFVRGNGWHGNSSSGTLNISTKVFTSWYLEGQYCACPDFHWEIHYFLDGLGGSDYGRRDREFLGISHKLYKAYNAAVRPDCKFGPVTADLQSRVRNIVAKAFINSFRPESNVPYELCPKPPAVLELINVLSALCNVCSCTDLEISVSFALVYNYTDRSTITAGDDPRTIWTIVDVSQAELPDSQLWDLNRSLDKVLKPFNIQLWVRAIADQH</sequence>
<dbReference type="Proteomes" id="UP000297245">
    <property type="component" value="Unassembled WGS sequence"/>
</dbReference>
<dbReference type="OrthoDB" id="3122145at2759"/>
<gene>
    <name evidence="1" type="ORF">K435DRAFT_870484</name>
</gene>
<reference evidence="1 2" key="1">
    <citation type="journal article" date="2019" name="Nat. Ecol. Evol.">
        <title>Megaphylogeny resolves global patterns of mushroom evolution.</title>
        <authorList>
            <person name="Varga T."/>
            <person name="Krizsan K."/>
            <person name="Foldi C."/>
            <person name="Dima B."/>
            <person name="Sanchez-Garcia M."/>
            <person name="Sanchez-Ramirez S."/>
            <person name="Szollosi G.J."/>
            <person name="Szarkandi J.G."/>
            <person name="Papp V."/>
            <person name="Albert L."/>
            <person name="Andreopoulos W."/>
            <person name="Angelini C."/>
            <person name="Antonin V."/>
            <person name="Barry K.W."/>
            <person name="Bougher N.L."/>
            <person name="Buchanan P."/>
            <person name="Buyck B."/>
            <person name="Bense V."/>
            <person name="Catcheside P."/>
            <person name="Chovatia M."/>
            <person name="Cooper J."/>
            <person name="Damon W."/>
            <person name="Desjardin D."/>
            <person name="Finy P."/>
            <person name="Geml J."/>
            <person name="Haridas S."/>
            <person name="Hughes K."/>
            <person name="Justo A."/>
            <person name="Karasinski D."/>
            <person name="Kautmanova I."/>
            <person name="Kiss B."/>
            <person name="Kocsube S."/>
            <person name="Kotiranta H."/>
            <person name="LaButti K.M."/>
            <person name="Lechner B.E."/>
            <person name="Liimatainen K."/>
            <person name="Lipzen A."/>
            <person name="Lukacs Z."/>
            <person name="Mihaltcheva S."/>
            <person name="Morgado L.N."/>
            <person name="Niskanen T."/>
            <person name="Noordeloos M.E."/>
            <person name="Ohm R.A."/>
            <person name="Ortiz-Santana B."/>
            <person name="Ovrebo C."/>
            <person name="Racz N."/>
            <person name="Riley R."/>
            <person name="Savchenko A."/>
            <person name="Shiryaev A."/>
            <person name="Soop K."/>
            <person name="Spirin V."/>
            <person name="Szebenyi C."/>
            <person name="Tomsovsky M."/>
            <person name="Tulloss R.E."/>
            <person name="Uehling J."/>
            <person name="Grigoriev I.V."/>
            <person name="Vagvolgyi C."/>
            <person name="Papp T."/>
            <person name="Martin F.M."/>
            <person name="Miettinen O."/>
            <person name="Hibbett D.S."/>
            <person name="Nagy L.G."/>
        </authorList>
    </citation>
    <scope>NUCLEOTIDE SEQUENCE [LARGE SCALE GENOMIC DNA]</scope>
    <source>
        <strain evidence="1 2">CBS 962.96</strain>
    </source>
</reference>
<proteinExistence type="predicted"/>
<name>A0A4S8L6I5_DENBC</name>
<evidence type="ECO:0000313" key="1">
    <source>
        <dbReference type="EMBL" id="THU84247.1"/>
    </source>
</evidence>